<dbReference type="EMBL" id="JAJAGQ010000009">
    <property type="protein sequence ID" value="KAJ8554581.1"/>
    <property type="molecule type" value="Genomic_DNA"/>
</dbReference>
<evidence type="ECO:0000313" key="3">
    <source>
        <dbReference type="Proteomes" id="UP001152561"/>
    </source>
</evidence>
<protein>
    <submittedName>
        <fullName evidence="2">Uncharacterized protein</fullName>
    </submittedName>
</protein>
<dbReference type="AlphaFoldDB" id="A0A9Q1M9X3"/>
<keyword evidence="3" id="KW-1185">Reference proteome</keyword>
<evidence type="ECO:0000256" key="1">
    <source>
        <dbReference type="SAM" id="MobiDB-lite"/>
    </source>
</evidence>
<organism evidence="2 3">
    <name type="scientific">Anisodus acutangulus</name>
    <dbReference type="NCBI Taxonomy" id="402998"/>
    <lineage>
        <taxon>Eukaryota</taxon>
        <taxon>Viridiplantae</taxon>
        <taxon>Streptophyta</taxon>
        <taxon>Embryophyta</taxon>
        <taxon>Tracheophyta</taxon>
        <taxon>Spermatophyta</taxon>
        <taxon>Magnoliopsida</taxon>
        <taxon>eudicotyledons</taxon>
        <taxon>Gunneridae</taxon>
        <taxon>Pentapetalae</taxon>
        <taxon>asterids</taxon>
        <taxon>lamiids</taxon>
        <taxon>Solanales</taxon>
        <taxon>Solanaceae</taxon>
        <taxon>Solanoideae</taxon>
        <taxon>Hyoscyameae</taxon>
        <taxon>Anisodus</taxon>
    </lineage>
</organism>
<dbReference type="OrthoDB" id="1429659at2759"/>
<evidence type="ECO:0000313" key="2">
    <source>
        <dbReference type="EMBL" id="KAJ8554581.1"/>
    </source>
</evidence>
<sequence length="142" mass="15481">MLARLWKMLQLNLKNDANLIDMSNLELGQQIPQNRVVATKSGQDVPKSTTDDSKGYAGTGHCESNISVKNTTAATISVPEALEQISPAAGVQGFNSQQGDDGSKQPSESTGIMDSESNEVRRFELLRSELMELEKRVQRSAD</sequence>
<reference evidence="3" key="1">
    <citation type="journal article" date="2023" name="Proc. Natl. Acad. Sci. U.S.A.">
        <title>Genomic and structural basis for evolution of tropane alkaloid biosynthesis.</title>
        <authorList>
            <person name="Wanga Y.-J."/>
            <person name="Taina T."/>
            <person name="Yua J.-Y."/>
            <person name="Lia J."/>
            <person name="Xua B."/>
            <person name="Chenc J."/>
            <person name="D'Auriad J.C."/>
            <person name="Huanga J.-P."/>
            <person name="Huanga S.-X."/>
        </authorList>
    </citation>
    <scope>NUCLEOTIDE SEQUENCE [LARGE SCALE GENOMIC DNA]</scope>
    <source>
        <strain evidence="3">cv. KIB-2019</strain>
    </source>
</reference>
<accession>A0A9Q1M9X3</accession>
<feature type="region of interest" description="Disordered" evidence="1">
    <location>
        <begin position="38"/>
        <end position="63"/>
    </location>
</feature>
<gene>
    <name evidence="2" type="ORF">K7X08_035682</name>
</gene>
<comment type="caution">
    <text evidence="2">The sequence shown here is derived from an EMBL/GenBank/DDBJ whole genome shotgun (WGS) entry which is preliminary data.</text>
</comment>
<feature type="region of interest" description="Disordered" evidence="1">
    <location>
        <begin position="87"/>
        <end position="120"/>
    </location>
</feature>
<proteinExistence type="predicted"/>
<name>A0A9Q1M9X3_9SOLA</name>
<feature type="compositionally biased region" description="Polar residues" evidence="1">
    <location>
        <begin position="93"/>
        <end position="112"/>
    </location>
</feature>
<dbReference type="Proteomes" id="UP001152561">
    <property type="component" value="Unassembled WGS sequence"/>
</dbReference>